<proteinExistence type="predicted"/>
<gene>
    <name evidence="1" type="ORF">HPB47_008486</name>
</gene>
<sequence>MVVEGPRSGGSRYAPSTGMTARELCESDDQATSLILDPYLGFATHKMNLRFRPYKSQKHELQQLILDFKTHNQYEKVYSKLTEFVPASCLTKARQGPFKDHIFRYLRMFDKEAGFEVLRCDRYSMEGNVGAKLCATKKWYKNEKISHLVGCIAELSEEEECQLLCSGKNDFSVMYSCRKNCAQLWLGPAAFINHDCRPNCKFVSTGRDTACVKVLRDIEDGEEITCFYGEDFFGDGNSYCECETCERRGTGAFSTKKSRQPATDSHRLAYSFRETDNRLNRWKQQGKTSHGSRAQHASQQTHRASGTRSARRALGRHSNSQGGHLPTRASSGHKNPSGNPDVLQDLQQKPASVGKNALSKPVLSAKNVVEVLCKQSVAGKELTHNGALHLSDKSEEPHRLNGSIALTVTSRTRNQQRCENRSAPTGGRNGAGKVLEEKAPSETTPPCLSSTPAESPPSLQPAETAPYAEADTSCQVHGEPAPLRGQRRSTASETPKPDATSDKAPVESTCKPAKVGKADSTSAVSSLSRRERKQSRRAKDPVAVVEGQKEEVDGAIESEIVDVDASLNEILAFPEDGFEIDESEPVDAQKAEDPFPTVHLLDVTVEEAPMETVAPEKPEKVTSTVAGKRELMESVEDDFKCLGRARNAPGMDAGGGRNQLVSGFGPFRKHELKMTFRRVKRNQRSGDASPSSTSHPVAYEVLTPPLLLAEPSRKKKKKKKDKKKAGEHRKHSRRRNDAPSGGSSRARRIRLIVRDASFTISLPPEKRRRRC</sequence>
<accession>A0AC60P4Y2</accession>
<protein>
    <submittedName>
        <fullName evidence="1">Uncharacterized protein</fullName>
    </submittedName>
</protein>
<reference evidence="1 2" key="1">
    <citation type="journal article" date="2020" name="Cell">
        <title>Large-Scale Comparative Analyses of Tick Genomes Elucidate Their Genetic Diversity and Vector Capacities.</title>
        <authorList>
            <consortium name="Tick Genome and Microbiome Consortium (TIGMIC)"/>
            <person name="Jia N."/>
            <person name="Wang J."/>
            <person name="Shi W."/>
            <person name="Du L."/>
            <person name="Sun Y."/>
            <person name="Zhan W."/>
            <person name="Jiang J.F."/>
            <person name="Wang Q."/>
            <person name="Zhang B."/>
            <person name="Ji P."/>
            <person name="Bell-Sakyi L."/>
            <person name="Cui X.M."/>
            <person name="Yuan T.T."/>
            <person name="Jiang B.G."/>
            <person name="Yang W.F."/>
            <person name="Lam T.T."/>
            <person name="Chang Q.C."/>
            <person name="Ding S.J."/>
            <person name="Wang X.J."/>
            <person name="Zhu J.G."/>
            <person name="Ruan X.D."/>
            <person name="Zhao L."/>
            <person name="Wei J.T."/>
            <person name="Ye R.Z."/>
            <person name="Que T.C."/>
            <person name="Du C.H."/>
            <person name="Zhou Y.H."/>
            <person name="Cheng J.X."/>
            <person name="Dai P.F."/>
            <person name="Guo W.B."/>
            <person name="Han X.H."/>
            <person name="Huang E.J."/>
            <person name="Li L.F."/>
            <person name="Wei W."/>
            <person name="Gao Y.C."/>
            <person name="Liu J.Z."/>
            <person name="Shao H.Z."/>
            <person name="Wang X."/>
            <person name="Wang C.C."/>
            <person name="Yang T.C."/>
            <person name="Huo Q.B."/>
            <person name="Li W."/>
            <person name="Chen H.Y."/>
            <person name="Chen S.E."/>
            <person name="Zhou L.G."/>
            <person name="Ni X.B."/>
            <person name="Tian J.H."/>
            <person name="Sheng Y."/>
            <person name="Liu T."/>
            <person name="Pan Y.S."/>
            <person name="Xia L.Y."/>
            <person name="Li J."/>
            <person name="Zhao F."/>
            <person name="Cao W.C."/>
        </authorList>
    </citation>
    <scope>NUCLEOTIDE SEQUENCE [LARGE SCALE GENOMIC DNA]</scope>
    <source>
        <strain evidence="1">Iper-2018</strain>
    </source>
</reference>
<dbReference type="Proteomes" id="UP000805193">
    <property type="component" value="Unassembled WGS sequence"/>
</dbReference>
<dbReference type="EMBL" id="JABSTQ010011185">
    <property type="protein sequence ID" value="KAG0414357.1"/>
    <property type="molecule type" value="Genomic_DNA"/>
</dbReference>
<name>A0AC60P4Y2_IXOPE</name>
<organism evidence="1 2">
    <name type="scientific">Ixodes persulcatus</name>
    <name type="common">Taiga tick</name>
    <dbReference type="NCBI Taxonomy" id="34615"/>
    <lineage>
        <taxon>Eukaryota</taxon>
        <taxon>Metazoa</taxon>
        <taxon>Ecdysozoa</taxon>
        <taxon>Arthropoda</taxon>
        <taxon>Chelicerata</taxon>
        <taxon>Arachnida</taxon>
        <taxon>Acari</taxon>
        <taxon>Parasitiformes</taxon>
        <taxon>Ixodida</taxon>
        <taxon>Ixodoidea</taxon>
        <taxon>Ixodidae</taxon>
        <taxon>Ixodinae</taxon>
        <taxon>Ixodes</taxon>
    </lineage>
</organism>
<evidence type="ECO:0000313" key="2">
    <source>
        <dbReference type="Proteomes" id="UP000805193"/>
    </source>
</evidence>
<keyword evidence="2" id="KW-1185">Reference proteome</keyword>
<comment type="caution">
    <text evidence="1">The sequence shown here is derived from an EMBL/GenBank/DDBJ whole genome shotgun (WGS) entry which is preliminary data.</text>
</comment>
<evidence type="ECO:0000313" key="1">
    <source>
        <dbReference type="EMBL" id="KAG0414357.1"/>
    </source>
</evidence>